<dbReference type="AlphaFoldDB" id="A0A195FPC7"/>
<organism evidence="3 4">
    <name type="scientific">Trachymyrmex septentrionalis</name>
    <dbReference type="NCBI Taxonomy" id="34720"/>
    <lineage>
        <taxon>Eukaryota</taxon>
        <taxon>Metazoa</taxon>
        <taxon>Ecdysozoa</taxon>
        <taxon>Arthropoda</taxon>
        <taxon>Hexapoda</taxon>
        <taxon>Insecta</taxon>
        <taxon>Pterygota</taxon>
        <taxon>Neoptera</taxon>
        <taxon>Endopterygota</taxon>
        <taxon>Hymenoptera</taxon>
        <taxon>Apocrita</taxon>
        <taxon>Aculeata</taxon>
        <taxon>Formicoidea</taxon>
        <taxon>Formicidae</taxon>
        <taxon>Myrmicinae</taxon>
        <taxon>Trachymyrmex</taxon>
    </lineage>
</organism>
<feature type="region of interest" description="Disordered" evidence="1">
    <location>
        <begin position="122"/>
        <end position="167"/>
    </location>
</feature>
<evidence type="ECO:0000256" key="2">
    <source>
        <dbReference type="SAM" id="SignalP"/>
    </source>
</evidence>
<keyword evidence="4" id="KW-1185">Reference proteome</keyword>
<feature type="compositionally biased region" description="Polar residues" evidence="1">
    <location>
        <begin position="125"/>
        <end position="150"/>
    </location>
</feature>
<feature type="signal peptide" evidence="2">
    <location>
        <begin position="1"/>
        <end position="18"/>
    </location>
</feature>
<sequence length="167" mass="19213">MKILLVAITLLLVIEIEAHPGWSTYPGFQDQRGNNPGRGWRYPQRIEQQNNKFTTDIEWVCQNPKTNDIMIIASDDTRHTPQQNSDRESWWQWPPGHNVPPGHQWQHHPHGNHWNKPIIIIQEPPNDNNYTPLPTTSKTPNNVDEQTNSPPYHGGEGSIDIRVGPTE</sequence>
<accession>A0A195FPC7</accession>
<evidence type="ECO:0000313" key="3">
    <source>
        <dbReference type="EMBL" id="KYN42313.1"/>
    </source>
</evidence>
<feature type="chain" id="PRO_5008271533" evidence="2">
    <location>
        <begin position="19"/>
        <end position="167"/>
    </location>
</feature>
<gene>
    <name evidence="3" type="ORF">ALC56_03451</name>
</gene>
<evidence type="ECO:0000313" key="4">
    <source>
        <dbReference type="Proteomes" id="UP000078541"/>
    </source>
</evidence>
<name>A0A195FPC7_9HYME</name>
<protein>
    <submittedName>
        <fullName evidence="3">Uncharacterized protein</fullName>
    </submittedName>
</protein>
<reference evidence="3 4" key="1">
    <citation type="submission" date="2016-03" db="EMBL/GenBank/DDBJ databases">
        <title>Trachymyrmex septentrionalis WGS genome.</title>
        <authorList>
            <person name="Nygaard S."/>
            <person name="Hu H."/>
            <person name="Boomsma J."/>
            <person name="Zhang G."/>
        </authorList>
    </citation>
    <scope>NUCLEOTIDE SEQUENCE [LARGE SCALE GENOMIC DNA]</scope>
    <source>
        <strain evidence="3">Tsep2-gDNA-1</strain>
        <tissue evidence="3">Whole body</tissue>
    </source>
</reference>
<proteinExistence type="predicted"/>
<keyword evidence="2" id="KW-0732">Signal</keyword>
<dbReference type="Proteomes" id="UP000078541">
    <property type="component" value="Unassembled WGS sequence"/>
</dbReference>
<dbReference type="EMBL" id="KQ981382">
    <property type="protein sequence ID" value="KYN42313.1"/>
    <property type="molecule type" value="Genomic_DNA"/>
</dbReference>
<evidence type="ECO:0000256" key="1">
    <source>
        <dbReference type="SAM" id="MobiDB-lite"/>
    </source>
</evidence>